<dbReference type="Proteomes" id="UP001218034">
    <property type="component" value="Chromosome"/>
</dbReference>
<dbReference type="PANTHER" id="PTHR30081">
    <property type="entry name" value="PROTEIN-EXPORT MEMBRANE PROTEIN SEC"/>
    <property type="match status" value="1"/>
</dbReference>
<feature type="transmembrane region" description="Helical" evidence="9">
    <location>
        <begin position="448"/>
        <end position="464"/>
    </location>
</feature>
<evidence type="ECO:0000256" key="2">
    <source>
        <dbReference type="ARBA" id="ARBA00022448"/>
    </source>
</evidence>
<dbReference type="Gene3D" id="1.20.1640.10">
    <property type="entry name" value="Multidrug efflux transporter AcrB transmembrane domain"/>
    <property type="match status" value="1"/>
</dbReference>
<dbReference type="SUPFAM" id="SSF82866">
    <property type="entry name" value="Multidrug efflux transporter AcrB transmembrane domain"/>
    <property type="match status" value="1"/>
</dbReference>
<evidence type="ECO:0000256" key="3">
    <source>
        <dbReference type="ARBA" id="ARBA00022475"/>
    </source>
</evidence>
<protein>
    <submittedName>
        <fullName evidence="11">Preprotein translocase subunit SecD</fullName>
    </submittedName>
</protein>
<evidence type="ECO:0000256" key="7">
    <source>
        <dbReference type="ARBA" id="ARBA00023010"/>
    </source>
</evidence>
<keyword evidence="8 9" id="KW-0472">Membrane</keyword>
<evidence type="ECO:0000256" key="5">
    <source>
        <dbReference type="ARBA" id="ARBA00022927"/>
    </source>
</evidence>
<name>A0ABY8CFS2_9ARCH</name>
<evidence type="ECO:0000313" key="12">
    <source>
        <dbReference type="Proteomes" id="UP001218034"/>
    </source>
</evidence>
<gene>
    <name evidence="11" type="primary">secD</name>
    <name evidence="11" type="ORF">SVXNc_1062</name>
</gene>
<dbReference type="InterPro" id="IPR022813">
    <property type="entry name" value="SecD/SecF_arch_bac"/>
</dbReference>
<sequence>MELKKMATEWRIWVLVLSLLAALAMLGPHYEQQENGEYTIATGINKGLELQGGTRILLDVNGTNVSEENITEIRNILGTRVSAFGLTQTDIRTVRLGDERRIQIEVADTNQSRLTQLLSQKGSFQARLQLDVTGERQFDIENSYTLEKTSDGLRANGTEYMPGDRFKLDSVEFVYLNDSQETANLEVVMYTGEDVKNVQESEEGITQGTTRRFPIIITTEAADRIETITQNYDTRRSANGQSYLSLGGGSFAQLRLYVDDSREASLQVSSTFQSGAGTTQSIQVGGETPEEARAEAERIASILQSGALPYPVTIESISTITSSLGSEFMTTAFLSIVASLIAVGVLVFFRYGDFKVALPIVVTGSSEVFILLGAWFSTAATLDLASIAGIIAAVGTGVDDQIIITDESGRERVRSWKKRMKRAFFVIFTSAASTIGAMMPIVTPELSTMAVGAAGLGLIGYTLNGKKNPHYLAVGALALTVSAVSWTMSPSGFALQAVRGFAVTTILGIMVGIAITRPAYAKILENIQD</sequence>
<comment type="subcellular location">
    <subcellularLocation>
        <location evidence="1">Cell membrane</location>
        <topology evidence="1">Multi-pass membrane protein</topology>
    </subcellularLocation>
</comment>
<reference evidence="11 12" key="1">
    <citation type="submission" date="2022-09" db="EMBL/GenBank/DDBJ databases">
        <title>Xylan utilization by haloarchaea-nanohaloarchaea associations.</title>
        <authorList>
            <person name="Yakimov M."/>
        </authorList>
    </citation>
    <scope>NUCLEOTIDE SEQUENCE [LARGE SCALE GENOMIC DNA]</scope>
    <source>
        <strain evidence="11 12">SVXNc</strain>
    </source>
</reference>
<keyword evidence="3" id="KW-1003">Cell membrane</keyword>
<evidence type="ECO:0000256" key="9">
    <source>
        <dbReference type="SAM" id="Phobius"/>
    </source>
</evidence>
<evidence type="ECO:0000256" key="1">
    <source>
        <dbReference type="ARBA" id="ARBA00004651"/>
    </source>
</evidence>
<organism evidence="11 12">
    <name type="scientific">Candidatus Nanohalococcus occultus</name>
    <dbReference type="NCBI Taxonomy" id="2978047"/>
    <lineage>
        <taxon>Archaea</taxon>
        <taxon>Candidatus Nanohalarchaeota</taxon>
        <taxon>Candidatus Nanohalarchaeota incertae sedis</taxon>
        <taxon>Candidatus Nanohalococcus</taxon>
    </lineage>
</organism>
<keyword evidence="5" id="KW-0653">Protein transport</keyword>
<evidence type="ECO:0000259" key="10">
    <source>
        <dbReference type="Pfam" id="PF02355"/>
    </source>
</evidence>
<keyword evidence="7" id="KW-0811">Translocation</keyword>
<dbReference type="Pfam" id="PF02355">
    <property type="entry name" value="SecD_SecF_C"/>
    <property type="match status" value="1"/>
</dbReference>
<evidence type="ECO:0000256" key="4">
    <source>
        <dbReference type="ARBA" id="ARBA00022692"/>
    </source>
</evidence>
<feature type="transmembrane region" description="Helical" evidence="9">
    <location>
        <begin position="494"/>
        <end position="515"/>
    </location>
</feature>
<feature type="transmembrane region" description="Helical" evidence="9">
    <location>
        <begin position="356"/>
        <end position="378"/>
    </location>
</feature>
<dbReference type="RefSeq" id="WP_347721880.1">
    <property type="nucleotide sequence ID" value="NZ_CP104395.1"/>
</dbReference>
<feature type="transmembrane region" description="Helical" evidence="9">
    <location>
        <begin position="471"/>
        <end position="488"/>
    </location>
</feature>
<keyword evidence="12" id="KW-1185">Reference proteome</keyword>
<dbReference type="InterPro" id="IPR048634">
    <property type="entry name" value="SecD_SecF_C"/>
</dbReference>
<feature type="transmembrane region" description="Helical" evidence="9">
    <location>
        <begin position="12"/>
        <end position="30"/>
    </location>
</feature>
<feature type="transmembrane region" description="Helical" evidence="9">
    <location>
        <begin position="423"/>
        <end position="442"/>
    </location>
</feature>
<evidence type="ECO:0000256" key="6">
    <source>
        <dbReference type="ARBA" id="ARBA00022989"/>
    </source>
</evidence>
<dbReference type="Gene3D" id="3.30.70.3220">
    <property type="match status" value="1"/>
</dbReference>
<dbReference type="PANTHER" id="PTHR30081:SF1">
    <property type="entry name" value="PROTEIN TRANSLOCASE SUBUNIT SECD"/>
    <property type="match status" value="1"/>
</dbReference>
<accession>A0ABY8CFS2</accession>
<proteinExistence type="predicted"/>
<evidence type="ECO:0000256" key="8">
    <source>
        <dbReference type="ARBA" id="ARBA00023136"/>
    </source>
</evidence>
<feature type="transmembrane region" description="Helical" evidence="9">
    <location>
        <begin position="328"/>
        <end position="349"/>
    </location>
</feature>
<keyword evidence="2" id="KW-0813">Transport</keyword>
<feature type="transmembrane region" description="Helical" evidence="9">
    <location>
        <begin position="384"/>
        <end position="403"/>
    </location>
</feature>
<dbReference type="GeneID" id="90590500"/>
<keyword evidence="4 9" id="KW-0812">Transmembrane</keyword>
<dbReference type="EMBL" id="CP104395">
    <property type="protein sequence ID" value="WEL20053.1"/>
    <property type="molecule type" value="Genomic_DNA"/>
</dbReference>
<keyword evidence="6 9" id="KW-1133">Transmembrane helix</keyword>
<evidence type="ECO:0000313" key="11">
    <source>
        <dbReference type="EMBL" id="WEL20053.1"/>
    </source>
</evidence>
<feature type="domain" description="Protein export membrane protein SecD/SecF C-terminal" evidence="10">
    <location>
        <begin position="313"/>
        <end position="421"/>
    </location>
</feature>